<protein>
    <submittedName>
        <fullName evidence="5">Tripartite motif-containing protein 55-like isoform X1</fullName>
    </submittedName>
</protein>
<dbReference type="GO" id="GO:0008270">
    <property type="term" value="F:zinc ion binding"/>
    <property type="evidence" value="ECO:0007669"/>
    <property type="project" value="UniProtKB-KW"/>
</dbReference>
<dbReference type="Pfam" id="PF00643">
    <property type="entry name" value="zf-B_box"/>
    <property type="match status" value="1"/>
</dbReference>
<dbReference type="OrthoDB" id="10396402at2759"/>
<dbReference type="PROSITE" id="PS50119">
    <property type="entry name" value="ZF_BBOX"/>
    <property type="match status" value="2"/>
</dbReference>
<dbReference type="InterPro" id="IPR000315">
    <property type="entry name" value="Znf_B-box"/>
</dbReference>
<name>A0A8B8AFY0_CRAVI</name>
<proteinExistence type="predicted"/>
<accession>A0A8B8AFY0</accession>
<evidence type="ECO:0000256" key="2">
    <source>
        <dbReference type="SAM" id="Coils"/>
    </source>
</evidence>
<dbReference type="CDD" id="cd19756">
    <property type="entry name" value="Bbox2"/>
    <property type="match status" value="1"/>
</dbReference>
<dbReference type="InterPro" id="IPR047153">
    <property type="entry name" value="TRIM45/56/19-like"/>
</dbReference>
<evidence type="ECO:0000313" key="4">
    <source>
        <dbReference type="Proteomes" id="UP000694844"/>
    </source>
</evidence>
<evidence type="ECO:0000256" key="1">
    <source>
        <dbReference type="PROSITE-ProRule" id="PRU00024"/>
    </source>
</evidence>
<reference evidence="5" key="1">
    <citation type="submission" date="2025-08" db="UniProtKB">
        <authorList>
            <consortium name="RefSeq"/>
        </authorList>
    </citation>
    <scope>IDENTIFICATION</scope>
    <source>
        <tissue evidence="5">Whole sample</tissue>
    </source>
</reference>
<feature type="domain" description="B box-type" evidence="3">
    <location>
        <begin position="65"/>
        <end position="103"/>
    </location>
</feature>
<keyword evidence="2" id="KW-0175">Coiled coil</keyword>
<gene>
    <name evidence="5" type="primary">LOC111100983</name>
</gene>
<sequence>MDPDFIPQDVARCDLCKVAIVQSYCDICHVNLCKPCIGELISDDYTKHIIVPFQLRRSTPIYPKCETHPNKTCELQCKDCNIFLCSHCLASKQHNKDHELSKLEDVFNQKKDQIQKDREEIKLHFLPAYEDIATELENKIASLDVDYNKLTVELSKHREELHREIDNVINQRQKEIDENKVKHLSILKKHLEEIKQLQSLMQETIHTLNEKEDSNEVNPIIRYISKNQEFSKLPPKVNVSMPKFIPQQIEKEDLCSFVGKLTPLSTTLEERVFTTKKPNTSVSELLDEPDVLNTIETGLEALRSVTCLTEEEI</sequence>
<keyword evidence="1" id="KW-0863">Zinc-finger</keyword>
<feature type="coiled-coil region" evidence="2">
    <location>
        <begin position="100"/>
        <end position="214"/>
    </location>
</feature>
<keyword evidence="1" id="KW-0862">Zinc</keyword>
<dbReference type="PANTHER" id="PTHR25462:SF296">
    <property type="entry name" value="MEIOTIC P26, ISOFORM F"/>
    <property type="match status" value="1"/>
</dbReference>
<dbReference type="AlphaFoldDB" id="A0A8B8AFY0"/>
<evidence type="ECO:0000259" key="3">
    <source>
        <dbReference type="PROSITE" id="PS50119"/>
    </source>
</evidence>
<evidence type="ECO:0000313" key="5">
    <source>
        <dbReference type="RefSeq" id="XP_022288879.1"/>
    </source>
</evidence>
<dbReference type="Gene3D" id="3.30.160.60">
    <property type="entry name" value="Classic Zinc Finger"/>
    <property type="match status" value="1"/>
</dbReference>
<dbReference type="Proteomes" id="UP000694844">
    <property type="component" value="Chromosome 6"/>
</dbReference>
<feature type="domain" description="B box-type" evidence="3">
    <location>
        <begin position="8"/>
        <end position="53"/>
    </location>
</feature>
<dbReference type="RefSeq" id="XP_022288879.1">
    <property type="nucleotide sequence ID" value="XM_022433171.1"/>
</dbReference>
<dbReference type="PANTHER" id="PTHR25462">
    <property type="entry name" value="BONUS, ISOFORM C-RELATED"/>
    <property type="match status" value="1"/>
</dbReference>
<dbReference type="KEGG" id="cvn:111100983"/>
<organism evidence="4 5">
    <name type="scientific">Crassostrea virginica</name>
    <name type="common">Eastern oyster</name>
    <dbReference type="NCBI Taxonomy" id="6565"/>
    <lineage>
        <taxon>Eukaryota</taxon>
        <taxon>Metazoa</taxon>
        <taxon>Spiralia</taxon>
        <taxon>Lophotrochozoa</taxon>
        <taxon>Mollusca</taxon>
        <taxon>Bivalvia</taxon>
        <taxon>Autobranchia</taxon>
        <taxon>Pteriomorphia</taxon>
        <taxon>Ostreida</taxon>
        <taxon>Ostreoidea</taxon>
        <taxon>Ostreidae</taxon>
        <taxon>Crassostrea</taxon>
    </lineage>
</organism>
<keyword evidence="4" id="KW-1185">Reference proteome</keyword>
<keyword evidence="1" id="KW-0479">Metal-binding</keyword>
<dbReference type="GeneID" id="111100983"/>
<dbReference type="SUPFAM" id="SSF57845">
    <property type="entry name" value="B-box zinc-binding domain"/>
    <property type="match status" value="1"/>
</dbReference>